<keyword evidence="2" id="KW-1185">Reference proteome</keyword>
<gene>
    <name evidence="1" type="ORF">K3G42_021710</name>
</gene>
<accession>A0ACB8FW70</accession>
<sequence>MPGQTHGLNSSLEKRQALQTMEGPFSFPGAKKCKGAMDAREFMSSGMWVGLSTQRSLREPRFPPTFVCTCKRPGFLSAFKKCSPEVWRGLAAERLLLAEIN</sequence>
<evidence type="ECO:0000313" key="1">
    <source>
        <dbReference type="EMBL" id="KAH8011323.1"/>
    </source>
</evidence>
<dbReference type="EMBL" id="CM037624">
    <property type="protein sequence ID" value="KAH8011323.1"/>
    <property type="molecule type" value="Genomic_DNA"/>
</dbReference>
<dbReference type="Proteomes" id="UP000827872">
    <property type="component" value="Linkage Group LG11"/>
</dbReference>
<evidence type="ECO:0000313" key="2">
    <source>
        <dbReference type="Proteomes" id="UP000827872"/>
    </source>
</evidence>
<proteinExistence type="predicted"/>
<name>A0ACB8FW70_9SAUR</name>
<organism evidence="1 2">
    <name type="scientific">Sphaerodactylus townsendi</name>
    <dbReference type="NCBI Taxonomy" id="933632"/>
    <lineage>
        <taxon>Eukaryota</taxon>
        <taxon>Metazoa</taxon>
        <taxon>Chordata</taxon>
        <taxon>Craniata</taxon>
        <taxon>Vertebrata</taxon>
        <taxon>Euteleostomi</taxon>
        <taxon>Lepidosauria</taxon>
        <taxon>Squamata</taxon>
        <taxon>Bifurcata</taxon>
        <taxon>Gekkota</taxon>
        <taxon>Sphaerodactylidae</taxon>
        <taxon>Sphaerodactylus</taxon>
    </lineage>
</organism>
<comment type="caution">
    <text evidence="1">The sequence shown here is derived from an EMBL/GenBank/DDBJ whole genome shotgun (WGS) entry which is preliminary data.</text>
</comment>
<reference evidence="1" key="1">
    <citation type="submission" date="2021-08" db="EMBL/GenBank/DDBJ databases">
        <title>The first chromosome-level gecko genome reveals the dynamic sex chromosomes of Neotropical dwarf geckos (Sphaerodactylidae: Sphaerodactylus).</title>
        <authorList>
            <person name="Pinto B.J."/>
            <person name="Keating S.E."/>
            <person name="Gamble T."/>
        </authorList>
    </citation>
    <scope>NUCLEOTIDE SEQUENCE</scope>
    <source>
        <strain evidence="1">TG3544</strain>
    </source>
</reference>
<protein>
    <submittedName>
        <fullName evidence="1">Uncharacterized protein</fullName>
    </submittedName>
</protein>